<protein>
    <submittedName>
        <fullName evidence="1">Uncharacterized protein</fullName>
    </submittedName>
</protein>
<evidence type="ECO:0000313" key="1">
    <source>
        <dbReference type="EMBL" id="MPC44101.1"/>
    </source>
</evidence>
<organism evidence="1 2">
    <name type="scientific">Portunus trituberculatus</name>
    <name type="common">Swimming crab</name>
    <name type="synonym">Neptunus trituberculatus</name>
    <dbReference type="NCBI Taxonomy" id="210409"/>
    <lineage>
        <taxon>Eukaryota</taxon>
        <taxon>Metazoa</taxon>
        <taxon>Ecdysozoa</taxon>
        <taxon>Arthropoda</taxon>
        <taxon>Crustacea</taxon>
        <taxon>Multicrustacea</taxon>
        <taxon>Malacostraca</taxon>
        <taxon>Eumalacostraca</taxon>
        <taxon>Eucarida</taxon>
        <taxon>Decapoda</taxon>
        <taxon>Pleocyemata</taxon>
        <taxon>Brachyura</taxon>
        <taxon>Eubrachyura</taxon>
        <taxon>Portunoidea</taxon>
        <taxon>Portunidae</taxon>
        <taxon>Portuninae</taxon>
        <taxon>Portunus</taxon>
    </lineage>
</organism>
<reference evidence="1 2" key="1">
    <citation type="submission" date="2019-05" db="EMBL/GenBank/DDBJ databases">
        <title>Another draft genome of Portunus trituberculatus and its Hox gene families provides insights of decapod evolution.</title>
        <authorList>
            <person name="Jeong J.-H."/>
            <person name="Song I."/>
            <person name="Kim S."/>
            <person name="Choi T."/>
            <person name="Kim D."/>
            <person name="Ryu S."/>
            <person name="Kim W."/>
        </authorList>
    </citation>
    <scope>NUCLEOTIDE SEQUENCE [LARGE SCALE GENOMIC DNA]</scope>
    <source>
        <tissue evidence="1">Muscle</tissue>
    </source>
</reference>
<gene>
    <name evidence="1" type="ORF">E2C01_037765</name>
</gene>
<sequence length="206" mass="22061">MISTLRGNLSLRARLGPVLSTSTAAALVVQVATLVEDQVAPAAPACHPLGVACLHQGWITDHPARPSPMVLMEAPMAAHMVALMAAHTAEDHMALMVPLDHMALQVVHTVITVDLMVDLQGLMDLDPEGHPLPQDTCSAPCTLEALVPPHQAMGDPLHVVPHPAWGHHQASMVPHLPGDHLHPWTPGHPHQDQISFRVSVWPATVQ</sequence>
<accession>A0A5B7FA73</accession>
<dbReference type="AlphaFoldDB" id="A0A5B7FA73"/>
<comment type="caution">
    <text evidence="1">The sequence shown here is derived from an EMBL/GenBank/DDBJ whole genome shotgun (WGS) entry which is preliminary data.</text>
</comment>
<name>A0A5B7FA73_PORTR</name>
<keyword evidence="2" id="KW-1185">Reference proteome</keyword>
<evidence type="ECO:0000313" key="2">
    <source>
        <dbReference type="Proteomes" id="UP000324222"/>
    </source>
</evidence>
<dbReference type="EMBL" id="VSRR010006127">
    <property type="protein sequence ID" value="MPC44101.1"/>
    <property type="molecule type" value="Genomic_DNA"/>
</dbReference>
<dbReference type="Proteomes" id="UP000324222">
    <property type="component" value="Unassembled WGS sequence"/>
</dbReference>
<proteinExistence type="predicted"/>